<dbReference type="InterPro" id="IPR035446">
    <property type="entry name" value="SLSG/EP1"/>
</dbReference>
<gene>
    <name evidence="6" type="ORF">LIER_36249</name>
</gene>
<dbReference type="InterPro" id="IPR000858">
    <property type="entry name" value="S_locus_glycoprot_dom"/>
</dbReference>
<feature type="transmembrane region" description="Helical" evidence="3">
    <location>
        <begin position="428"/>
        <end position="451"/>
    </location>
</feature>
<keyword evidence="1 4" id="KW-0732">Signal</keyword>
<evidence type="ECO:0000256" key="3">
    <source>
        <dbReference type="SAM" id="Phobius"/>
    </source>
</evidence>
<keyword evidence="3" id="KW-1133">Transmembrane helix</keyword>
<evidence type="ECO:0000256" key="2">
    <source>
        <dbReference type="ARBA" id="ARBA00023157"/>
    </source>
</evidence>
<keyword evidence="7" id="KW-1185">Reference proteome</keyword>
<dbReference type="InterPro" id="IPR036426">
    <property type="entry name" value="Bulb-type_lectin_dom_sf"/>
</dbReference>
<dbReference type="InterPro" id="IPR003609">
    <property type="entry name" value="Pan_app"/>
</dbReference>
<accession>A0AAV3P3Z8</accession>
<protein>
    <recommendedName>
        <fullName evidence="5">Apple domain-containing protein</fullName>
    </recommendedName>
</protein>
<dbReference type="PROSITE" id="PS50948">
    <property type="entry name" value="PAN"/>
    <property type="match status" value="1"/>
</dbReference>
<evidence type="ECO:0000256" key="4">
    <source>
        <dbReference type="SAM" id="SignalP"/>
    </source>
</evidence>
<proteinExistence type="predicted"/>
<dbReference type="PANTHER" id="PTHR32444">
    <property type="entry name" value="BULB-TYPE LECTIN DOMAIN-CONTAINING PROTEIN"/>
    <property type="match status" value="1"/>
</dbReference>
<evidence type="ECO:0000313" key="6">
    <source>
        <dbReference type="EMBL" id="GAA0146056.1"/>
    </source>
</evidence>
<name>A0AAV3P3Z8_LITER</name>
<dbReference type="Gene3D" id="2.90.10.30">
    <property type="match status" value="1"/>
</dbReference>
<organism evidence="6 7">
    <name type="scientific">Lithospermum erythrorhizon</name>
    <name type="common">Purple gromwell</name>
    <name type="synonym">Lithospermum officinale var. erythrorhizon</name>
    <dbReference type="NCBI Taxonomy" id="34254"/>
    <lineage>
        <taxon>Eukaryota</taxon>
        <taxon>Viridiplantae</taxon>
        <taxon>Streptophyta</taxon>
        <taxon>Embryophyta</taxon>
        <taxon>Tracheophyta</taxon>
        <taxon>Spermatophyta</taxon>
        <taxon>Magnoliopsida</taxon>
        <taxon>eudicotyledons</taxon>
        <taxon>Gunneridae</taxon>
        <taxon>Pentapetalae</taxon>
        <taxon>asterids</taxon>
        <taxon>lamiids</taxon>
        <taxon>Boraginales</taxon>
        <taxon>Boraginaceae</taxon>
        <taxon>Boraginoideae</taxon>
        <taxon>Lithospermeae</taxon>
        <taxon>Lithospermum</taxon>
    </lineage>
</organism>
<keyword evidence="2" id="KW-1015">Disulfide bond</keyword>
<dbReference type="Proteomes" id="UP001454036">
    <property type="component" value="Unassembled WGS sequence"/>
</dbReference>
<feature type="signal peptide" evidence="4">
    <location>
        <begin position="1"/>
        <end position="22"/>
    </location>
</feature>
<sequence length="494" mass="54877">MEKTVISSLLLFTIFSVWCSQAQPSTTQELIKGFKATPNENEPFFHSLLTDSYGNYSFGFLRINKNQLTLGVIHVKSAETIWTTNLGRLAKWAGSTDLFFNGSLVLLDNNGGGVLWSTHTDGGRVWLSNNSNLQVQKLDDVSRVYSTLWQSFNFPSDTLVENQNFTSDMLLYSSNGVYSMRLGSNFFGLYANFNLGSNRTRMYFKHKALEAKASVVEGKGPIYAVLSSDGYLGMYQNGSSVPIDVESFISYQEPGVGVRRLKLESDGNLKGYYWTGSNWIEDYKGIHDPCQLPSGCGSYGLCRSGKGCSCLDNGTDYSKSNGQCVSNDNKQGDFCSTYSHRGKFKVLRIVGVELPNKELVESHKMESLKDCENACQVNCTCWGAVYSNSSGFCYILDYPIQTLVSVGDDTKVGYFKERVNNGTSKIRVGLGIALAILFGLILLISGIIIGWRCYRTREGKRGVKMFEEEDAVVGVGPYKGLRDESFRSIELSER</sequence>
<keyword evidence="3" id="KW-0472">Membrane</keyword>
<dbReference type="Pfam" id="PF00954">
    <property type="entry name" value="S_locus_glycop"/>
    <property type="match status" value="1"/>
</dbReference>
<dbReference type="SUPFAM" id="SSF51110">
    <property type="entry name" value="alpha-D-mannose-specific plant lectins"/>
    <property type="match status" value="1"/>
</dbReference>
<comment type="caution">
    <text evidence="6">The sequence shown here is derived from an EMBL/GenBank/DDBJ whole genome shotgun (WGS) entry which is preliminary data.</text>
</comment>
<feature type="chain" id="PRO_5043371487" description="Apple domain-containing protein" evidence="4">
    <location>
        <begin position="23"/>
        <end position="494"/>
    </location>
</feature>
<dbReference type="PANTHER" id="PTHR32444:SF108">
    <property type="entry name" value="OS02G0527900 PROTEIN"/>
    <property type="match status" value="1"/>
</dbReference>
<evidence type="ECO:0000259" key="5">
    <source>
        <dbReference type="PROSITE" id="PS50948"/>
    </source>
</evidence>
<dbReference type="GO" id="GO:0048544">
    <property type="term" value="P:recognition of pollen"/>
    <property type="evidence" value="ECO:0007669"/>
    <property type="project" value="InterPro"/>
</dbReference>
<keyword evidence="3" id="KW-0812">Transmembrane</keyword>
<dbReference type="SMART" id="SM00473">
    <property type="entry name" value="PAN_AP"/>
    <property type="match status" value="1"/>
</dbReference>
<feature type="domain" description="Apple" evidence="5">
    <location>
        <begin position="335"/>
        <end position="419"/>
    </location>
</feature>
<dbReference type="Pfam" id="PF00024">
    <property type="entry name" value="PAN_1"/>
    <property type="match status" value="1"/>
</dbReference>
<dbReference type="PIRSF" id="PIRSF002686">
    <property type="entry name" value="SLG"/>
    <property type="match status" value="1"/>
</dbReference>
<evidence type="ECO:0000256" key="1">
    <source>
        <dbReference type="ARBA" id="ARBA00022729"/>
    </source>
</evidence>
<reference evidence="6 7" key="1">
    <citation type="submission" date="2024-01" db="EMBL/GenBank/DDBJ databases">
        <title>The complete chloroplast genome sequence of Lithospermum erythrorhizon: insights into the phylogenetic relationship among Boraginaceae species and the maternal lineages of purple gromwells.</title>
        <authorList>
            <person name="Okada T."/>
            <person name="Watanabe K."/>
        </authorList>
    </citation>
    <scope>NUCLEOTIDE SEQUENCE [LARGE SCALE GENOMIC DNA]</scope>
</reference>
<dbReference type="EMBL" id="BAABME010016457">
    <property type="protein sequence ID" value="GAA0146056.1"/>
    <property type="molecule type" value="Genomic_DNA"/>
</dbReference>
<evidence type="ECO:0000313" key="7">
    <source>
        <dbReference type="Proteomes" id="UP001454036"/>
    </source>
</evidence>
<dbReference type="AlphaFoldDB" id="A0AAV3P3Z8"/>